<dbReference type="Pfam" id="PF03704">
    <property type="entry name" value="BTAD"/>
    <property type="match status" value="1"/>
</dbReference>
<dbReference type="Gene3D" id="1.10.10.10">
    <property type="entry name" value="Winged helix-like DNA-binding domain superfamily/Winged helix DNA-binding domain"/>
    <property type="match status" value="1"/>
</dbReference>
<dbReference type="InterPro" id="IPR036388">
    <property type="entry name" value="WH-like_DNA-bd_sf"/>
</dbReference>
<dbReference type="Proteomes" id="UP000199334">
    <property type="component" value="Unassembled WGS sequence"/>
</dbReference>
<dbReference type="InterPro" id="IPR051677">
    <property type="entry name" value="AfsR-DnrI-RedD_regulator"/>
</dbReference>
<protein>
    <submittedName>
        <fullName evidence="5">Tetratricopeptide repeat-containing protein</fullName>
    </submittedName>
</protein>
<dbReference type="InterPro" id="IPR016032">
    <property type="entry name" value="Sig_transdc_resp-reg_C-effctor"/>
</dbReference>
<dbReference type="PROSITE" id="PS50005">
    <property type="entry name" value="TPR"/>
    <property type="match status" value="1"/>
</dbReference>
<keyword evidence="1" id="KW-0805">Transcription regulation</keyword>
<dbReference type="SUPFAM" id="SSF52540">
    <property type="entry name" value="P-loop containing nucleoside triphosphate hydrolases"/>
    <property type="match status" value="1"/>
</dbReference>
<dbReference type="Pfam" id="PF25873">
    <property type="entry name" value="WHD_MalT"/>
    <property type="match status" value="1"/>
</dbReference>
<organism evidence="5 6">
    <name type="scientific">Tenuibacillus multivorans</name>
    <dbReference type="NCBI Taxonomy" id="237069"/>
    <lineage>
        <taxon>Bacteria</taxon>
        <taxon>Bacillati</taxon>
        <taxon>Bacillota</taxon>
        <taxon>Bacilli</taxon>
        <taxon>Bacillales</taxon>
        <taxon>Bacillaceae</taxon>
        <taxon>Tenuibacillus</taxon>
    </lineage>
</organism>
<accession>A0A1H0G306</accession>
<dbReference type="SMART" id="SM00028">
    <property type="entry name" value="TPR"/>
    <property type="match status" value="5"/>
</dbReference>
<feature type="repeat" description="TPR" evidence="3">
    <location>
        <begin position="417"/>
        <end position="450"/>
    </location>
</feature>
<dbReference type="SMART" id="SM01043">
    <property type="entry name" value="BTAD"/>
    <property type="match status" value="1"/>
</dbReference>
<dbReference type="RefSeq" id="WP_176753099.1">
    <property type="nucleotide sequence ID" value="NZ_BJVZ01000020.1"/>
</dbReference>
<dbReference type="PANTHER" id="PTHR35807">
    <property type="entry name" value="TRANSCRIPTIONAL REGULATOR REDD-RELATED"/>
    <property type="match status" value="1"/>
</dbReference>
<evidence type="ECO:0000313" key="5">
    <source>
        <dbReference type="EMBL" id="SDO01119.1"/>
    </source>
</evidence>
<dbReference type="GO" id="GO:0006355">
    <property type="term" value="P:regulation of DNA-templated transcription"/>
    <property type="evidence" value="ECO:0007669"/>
    <property type="project" value="InterPro"/>
</dbReference>
<evidence type="ECO:0000256" key="1">
    <source>
        <dbReference type="ARBA" id="ARBA00023015"/>
    </source>
</evidence>
<feature type="domain" description="Bacterial transcriptional activator" evidence="4">
    <location>
        <begin position="931"/>
        <end position="1073"/>
    </location>
</feature>
<dbReference type="InterPro" id="IPR011990">
    <property type="entry name" value="TPR-like_helical_dom_sf"/>
</dbReference>
<evidence type="ECO:0000256" key="3">
    <source>
        <dbReference type="PROSITE-ProRule" id="PRU00339"/>
    </source>
</evidence>
<dbReference type="PANTHER" id="PTHR35807:SF2">
    <property type="entry name" value="TRANSCRIPTIONAL ACTIVATOR DOMAIN"/>
    <property type="match status" value="1"/>
</dbReference>
<dbReference type="InterPro" id="IPR019734">
    <property type="entry name" value="TPR_rpt"/>
</dbReference>
<name>A0A1H0G306_9BACI</name>
<dbReference type="InterPro" id="IPR027417">
    <property type="entry name" value="P-loop_NTPase"/>
</dbReference>
<keyword evidence="2" id="KW-0804">Transcription</keyword>
<evidence type="ECO:0000313" key="6">
    <source>
        <dbReference type="Proteomes" id="UP000199334"/>
    </source>
</evidence>
<dbReference type="Pfam" id="PF13181">
    <property type="entry name" value="TPR_8"/>
    <property type="match status" value="1"/>
</dbReference>
<dbReference type="InterPro" id="IPR059106">
    <property type="entry name" value="WHD_MalT"/>
</dbReference>
<dbReference type="SUPFAM" id="SSF48452">
    <property type="entry name" value="TPR-like"/>
    <property type="match status" value="3"/>
</dbReference>
<dbReference type="Gene3D" id="3.40.50.300">
    <property type="entry name" value="P-loop containing nucleotide triphosphate hydrolases"/>
    <property type="match status" value="1"/>
</dbReference>
<dbReference type="Gene3D" id="1.25.40.10">
    <property type="entry name" value="Tetratricopeptide repeat domain"/>
    <property type="match status" value="3"/>
</dbReference>
<dbReference type="AlphaFoldDB" id="A0A1H0G306"/>
<dbReference type="GO" id="GO:0003677">
    <property type="term" value="F:DNA binding"/>
    <property type="evidence" value="ECO:0007669"/>
    <property type="project" value="InterPro"/>
</dbReference>
<dbReference type="InterPro" id="IPR005158">
    <property type="entry name" value="BTAD"/>
</dbReference>
<reference evidence="5 6" key="1">
    <citation type="submission" date="2016-10" db="EMBL/GenBank/DDBJ databases">
        <authorList>
            <person name="de Groot N.N."/>
        </authorList>
    </citation>
    <scope>NUCLEOTIDE SEQUENCE [LARGE SCALE GENOMIC DNA]</scope>
    <source>
        <strain evidence="5 6">CGMCC 1.3442</strain>
    </source>
</reference>
<dbReference type="EMBL" id="FNIG01000014">
    <property type="protein sequence ID" value="SDO01119.1"/>
    <property type="molecule type" value="Genomic_DNA"/>
</dbReference>
<keyword evidence="6" id="KW-1185">Reference proteome</keyword>
<evidence type="ECO:0000259" key="4">
    <source>
        <dbReference type="SMART" id="SM01043"/>
    </source>
</evidence>
<dbReference type="STRING" id="237069.SAMN05216498_0450"/>
<gene>
    <name evidence="5" type="ORF">SAMN05216498_0450</name>
</gene>
<evidence type="ECO:0000256" key="2">
    <source>
        <dbReference type="ARBA" id="ARBA00023163"/>
    </source>
</evidence>
<dbReference type="SUPFAM" id="SSF46894">
    <property type="entry name" value="C-terminal effector domain of the bipartite response regulators"/>
    <property type="match status" value="1"/>
</dbReference>
<sequence>MSSQIPILESQFSPPAVKGQFVQRAALHKKLQLIPSYPVTFIYAGAGYGKSTGLSLFTQYSKYNVSWFSITEFDTDLLPFLTKLVYAIKKCYPHFGDRVLTQLEQIHHHVREREIWTCLTKLVNELEKINEEFIIVLDDAHHFMNTHVIEQWIQLFIEHLPEGIHFVLSSRQKPRWSVLSRLKVKGDLLEITQIDLELSEAEVTHLIQEVHGIELGEGSVQQIHQITEGWAIACGMFVHQLSSGEPKESLLNLEVQSLDDLFQYIEIEVLSKQPVIIQKFLEQTGVFELLTADACDQILRINSSSQMLDDLKYQSLFIQQIDDTHYRYHALFQRFLENRLKQTNREEYEHLHREAAYYLEQQNDLENAIHHWLIVRQFELAAQLLADHGQRMINEGRIVRLKQQLDKMPEKDKNHFPVLWFYSGEMLRYRAKYEDAEEHYNRAIALAEALEDYYVLSMAYEGKARIYLDTIRPDQADQFLRKAIRYREPLDVKDEEKARLYHMLGENLLNLGHAKKAEAWLNKAKALNLPIDDTNLEGRIYLRTGRLYQAKQFLKDKKEKFPNDESDLLPQSYRETDILLSIIESFMGYAEDGKKSAELGLQLGIGYDSAFVEACGWMRMGHAVQLLRRYDTDLAIKCYDNALSLMDQLNVSRLKAEPYMGLCMLYGINGEYEEAFHAGQMGLRETELVKDLWLSSIIRLCISIASVQCKRYDYAFEILEETREHFQACEDDYGLMLVAFWKAFLAFETKDSKTFYTEMEAFIKRLQTGSYEFFLKHRTYFGPVDLQLIAPLLYRAQEKGIYETYVTRMIHELGFGDLKKHPGYTLRLMTLGEFQILVGNEQVNDSDWTRAKSKELLELFITNRHTTMTKEEVFEQLWPEQDETGANKNFKVTLNGLLKILEPHRQAREESFFIQRSGSSYRLNPKSGYELDINLFEEFIQAGLDENEPDKSKELLLRGLKLYEGDYLANHRTVDWLLHERERLQVLFLRGAEKLAQVSVRLEDYHTCIRWCQEILYHDKTWEEAYRLLMYCYYQQNNRPHAIRWYKRLEDVLEKELSIQPMKTTQEMYEMVMEQV</sequence>
<proteinExistence type="predicted"/>
<keyword evidence="3" id="KW-0802">TPR repeat</keyword>